<dbReference type="InterPro" id="IPR007211">
    <property type="entry name" value="DUF378"/>
</dbReference>
<protein>
    <submittedName>
        <fullName evidence="2">DUF378 domain-containing protein</fullName>
    </submittedName>
</protein>
<keyword evidence="1" id="KW-1133">Transmembrane helix</keyword>
<feature type="transmembrane region" description="Helical" evidence="1">
    <location>
        <begin position="37"/>
        <end position="58"/>
    </location>
</feature>
<keyword evidence="1" id="KW-0812">Transmembrane</keyword>
<organism evidence="2 3">
    <name type="scientific">Brockia lithotrophica</name>
    <dbReference type="NCBI Taxonomy" id="933949"/>
    <lineage>
        <taxon>Bacteria</taxon>
        <taxon>Bacillati</taxon>
        <taxon>Bacillota</taxon>
        <taxon>Bacilli</taxon>
        <taxon>Bacillales</taxon>
        <taxon>Bacillales Family X. Incertae Sedis</taxon>
        <taxon>Brockia</taxon>
    </lineage>
</organism>
<sequence length="75" mass="8300">MRTAVLILLIIGGLNWLLYGLFQWDLVGGLLGGMTSWWARAVYVLVGLAALYAFSFLAEEPRERREEGRQAAGTA</sequence>
<dbReference type="PANTHER" id="PTHR37304">
    <property type="entry name" value="MEMBRANE PROTEIN-RELATED"/>
    <property type="match status" value="1"/>
</dbReference>
<evidence type="ECO:0000313" key="3">
    <source>
        <dbReference type="Proteomes" id="UP000244016"/>
    </source>
</evidence>
<gene>
    <name evidence="2" type="ORF">BLITH_0521</name>
</gene>
<feature type="transmembrane region" description="Helical" evidence="1">
    <location>
        <begin position="5"/>
        <end position="22"/>
    </location>
</feature>
<evidence type="ECO:0000256" key="1">
    <source>
        <dbReference type="SAM" id="Phobius"/>
    </source>
</evidence>
<dbReference type="Proteomes" id="UP000244016">
    <property type="component" value="Unassembled WGS sequence"/>
</dbReference>
<dbReference type="AlphaFoldDB" id="A0A2T5G4H5"/>
<keyword evidence="1" id="KW-0472">Membrane</keyword>
<proteinExistence type="predicted"/>
<reference evidence="2 3" key="1">
    <citation type="submission" date="2017-08" db="EMBL/GenBank/DDBJ databases">
        <title>Burning lignite coal seam in the remote Altai Mountains harbors a hydrogen-driven thermophilic microbial community.</title>
        <authorList>
            <person name="Kadnikov V.V."/>
            <person name="Mardanov A.V."/>
            <person name="Ivasenko D."/>
            <person name="Beletsky A.V."/>
            <person name="Karnachuk O.V."/>
            <person name="Ravin N.V."/>
        </authorList>
    </citation>
    <scope>NUCLEOTIDE SEQUENCE [LARGE SCALE GENOMIC DNA]</scope>
    <source>
        <strain evidence="2">AL31</strain>
    </source>
</reference>
<dbReference type="PANTHER" id="PTHR37304:SF1">
    <property type="entry name" value="MEMBRANE PROTEIN"/>
    <property type="match status" value="1"/>
</dbReference>
<dbReference type="Pfam" id="PF04070">
    <property type="entry name" value="DUF378"/>
    <property type="match status" value="1"/>
</dbReference>
<accession>A0A2T5G4H5</accession>
<evidence type="ECO:0000313" key="2">
    <source>
        <dbReference type="EMBL" id="PTQ51091.1"/>
    </source>
</evidence>
<dbReference type="EMBL" id="PEBW01000007">
    <property type="protein sequence ID" value="PTQ51091.1"/>
    <property type="molecule type" value="Genomic_DNA"/>
</dbReference>
<name>A0A2T5G4H5_9BACL</name>
<comment type="caution">
    <text evidence="2">The sequence shown here is derived from an EMBL/GenBank/DDBJ whole genome shotgun (WGS) entry which is preliminary data.</text>
</comment>